<dbReference type="PANTHER" id="PTHR43591">
    <property type="entry name" value="METHYLTRANSFERASE"/>
    <property type="match status" value="1"/>
</dbReference>
<dbReference type="InterPro" id="IPR041698">
    <property type="entry name" value="Methyltransf_25"/>
</dbReference>
<evidence type="ECO:0000313" key="3">
    <source>
        <dbReference type="Proteomes" id="UP000268727"/>
    </source>
</evidence>
<evidence type="ECO:0000313" key="2">
    <source>
        <dbReference type="EMBL" id="ROP37287.1"/>
    </source>
</evidence>
<comment type="caution">
    <text evidence="2">The sequence shown here is derived from an EMBL/GenBank/DDBJ whole genome shotgun (WGS) entry which is preliminary data.</text>
</comment>
<accession>A0A3N1H449</accession>
<keyword evidence="2" id="KW-0808">Transferase</keyword>
<dbReference type="OrthoDB" id="3568407at2"/>
<feature type="domain" description="Methyltransferase" evidence="1">
    <location>
        <begin position="39"/>
        <end position="141"/>
    </location>
</feature>
<dbReference type="GO" id="GO:0032259">
    <property type="term" value="P:methylation"/>
    <property type="evidence" value="ECO:0007669"/>
    <property type="project" value="UniProtKB-KW"/>
</dbReference>
<dbReference type="SUPFAM" id="SSF53335">
    <property type="entry name" value="S-adenosyl-L-methionine-dependent methyltransferases"/>
    <property type="match status" value="1"/>
</dbReference>
<keyword evidence="3" id="KW-1185">Reference proteome</keyword>
<dbReference type="EMBL" id="RJKM01000001">
    <property type="protein sequence ID" value="ROP37287.1"/>
    <property type="molecule type" value="Genomic_DNA"/>
</dbReference>
<keyword evidence="2" id="KW-0489">Methyltransferase</keyword>
<reference evidence="2 3" key="1">
    <citation type="submission" date="2018-11" db="EMBL/GenBank/DDBJ databases">
        <title>Sequencing the genomes of 1000 actinobacteria strains.</title>
        <authorList>
            <person name="Klenk H.-P."/>
        </authorList>
    </citation>
    <scope>NUCLEOTIDE SEQUENCE [LARGE SCALE GENOMIC DNA]</scope>
    <source>
        <strain evidence="2 3">DSM 44231</strain>
    </source>
</reference>
<name>A0A3N1H449_9PSEU</name>
<gene>
    <name evidence="2" type="ORF">EDD40_2591</name>
</gene>
<dbReference type="AlphaFoldDB" id="A0A3N1H449"/>
<protein>
    <submittedName>
        <fullName evidence="2">Methyltransferase family protein</fullName>
    </submittedName>
</protein>
<organism evidence="2 3">
    <name type="scientific">Saccharothrix texasensis</name>
    <dbReference type="NCBI Taxonomy" id="103734"/>
    <lineage>
        <taxon>Bacteria</taxon>
        <taxon>Bacillati</taxon>
        <taxon>Actinomycetota</taxon>
        <taxon>Actinomycetes</taxon>
        <taxon>Pseudonocardiales</taxon>
        <taxon>Pseudonocardiaceae</taxon>
        <taxon>Saccharothrix</taxon>
    </lineage>
</organism>
<sequence length="206" mass="22842">MLMNRAETMLVNSPPRRWLQRYEAHVLATLGGRTPGARVAEIGCGPGGGTRLVLDRFGAATVHAVDLDPAMLPRARRRLAPYGDRVRLTQGSATDLRTAFAPFDGGGDGTYDAVFDFAIVHHIPNWRDALAEVARVLKPGGRFYFDEVTATALARRSYRLLFDHPTEDRFTAGEFLAELPRHGLDVGDRWRTRIGGDYLLGVAQRR</sequence>
<dbReference type="Gene3D" id="3.40.50.150">
    <property type="entry name" value="Vaccinia Virus protein VP39"/>
    <property type="match status" value="1"/>
</dbReference>
<proteinExistence type="predicted"/>
<dbReference type="GO" id="GO:0008168">
    <property type="term" value="F:methyltransferase activity"/>
    <property type="evidence" value="ECO:0007669"/>
    <property type="project" value="UniProtKB-KW"/>
</dbReference>
<dbReference type="InterPro" id="IPR029063">
    <property type="entry name" value="SAM-dependent_MTases_sf"/>
</dbReference>
<dbReference type="CDD" id="cd02440">
    <property type="entry name" value="AdoMet_MTases"/>
    <property type="match status" value="1"/>
</dbReference>
<dbReference type="Pfam" id="PF13649">
    <property type="entry name" value="Methyltransf_25"/>
    <property type="match status" value="1"/>
</dbReference>
<dbReference type="PANTHER" id="PTHR43591:SF109">
    <property type="entry name" value="METHYLTRANSFERASE TYPE 11 DOMAIN-CONTAINING PROTEIN"/>
    <property type="match status" value="1"/>
</dbReference>
<evidence type="ECO:0000259" key="1">
    <source>
        <dbReference type="Pfam" id="PF13649"/>
    </source>
</evidence>
<dbReference type="Proteomes" id="UP000268727">
    <property type="component" value="Unassembled WGS sequence"/>
</dbReference>